<sequence length="121" mass="13739">MLRIIIADDHVHIRKGIVQLLEEEFDNLYIEEAGNGEELFSKVSSGSWDLVISDMVMPGGNGLEALRRIKQDRKDLPVIIVSTYPADQYKSRVMEAGADDFISKDTFFNQLIPSIRRILKS</sequence>
<dbReference type="InterPro" id="IPR058245">
    <property type="entry name" value="NreC/VraR/RcsB-like_REC"/>
</dbReference>
<proteinExistence type="predicted"/>
<organism evidence="4 5">
    <name type="scientific">Terrimonas ginsenosidimutans</name>
    <dbReference type="NCBI Taxonomy" id="2908004"/>
    <lineage>
        <taxon>Bacteria</taxon>
        <taxon>Pseudomonadati</taxon>
        <taxon>Bacteroidota</taxon>
        <taxon>Chitinophagia</taxon>
        <taxon>Chitinophagales</taxon>
        <taxon>Chitinophagaceae</taxon>
        <taxon>Terrimonas</taxon>
    </lineage>
</organism>
<dbReference type="InterPro" id="IPR001789">
    <property type="entry name" value="Sig_transdc_resp-reg_receiver"/>
</dbReference>
<dbReference type="SUPFAM" id="SSF52172">
    <property type="entry name" value="CheY-like"/>
    <property type="match status" value="1"/>
</dbReference>
<dbReference type="Gene3D" id="3.40.50.2300">
    <property type="match status" value="1"/>
</dbReference>
<evidence type="ECO:0000259" key="3">
    <source>
        <dbReference type="PROSITE" id="PS50110"/>
    </source>
</evidence>
<dbReference type="CDD" id="cd17535">
    <property type="entry name" value="REC_NarL-like"/>
    <property type="match status" value="1"/>
</dbReference>
<keyword evidence="5" id="KW-1185">Reference proteome</keyword>
<accession>A0ABS9KLC0</accession>
<feature type="modified residue" description="4-aspartylphosphate" evidence="2">
    <location>
        <position position="54"/>
    </location>
</feature>
<name>A0ABS9KLC0_9BACT</name>
<evidence type="ECO:0000313" key="5">
    <source>
        <dbReference type="Proteomes" id="UP001165367"/>
    </source>
</evidence>
<keyword evidence="1 2" id="KW-0597">Phosphoprotein</keyword>
<evidence type="ECO:0000256" key="1">
    <source>
        <dbReference type="ARBA" id="ARBA00022553"/>
    </source>
</evidence>
<dbReference type="PANTHER" id="PTHR44591">
    <property type="entry name" value="STRESS RESPONSE REGULATOR PROTEIN 1"/>
    <property type="match status" value="1"/>
</dbReference>
<dbReference type="PANTHER" id="PTHR44591:SF3">
    <property type="entry name" value="RESPONSE REGULATORY DOMAIN-CONTAINING PROTEIN"/>
    <property type="match status" value="1"/>
</dbReference>
<dbReference type="InterPro" id="IPR050595">
    <property type="entry name" value="Bact_response_regulator"/>
</dbReference>
<dbReference type="RefSeq" id="WP_237868341.1">
    <property type="nucleotide sequence ID" value="NZ_JAKLTR010000001.1"/>
</dbReference>
<dbReference type="Pfam" id="PF00072">
    <property type="entry name" value="Response_reg"/>
    <property type="match status" value="1"/>
</dbReference>
<dbReference type="EMBL" id="JAKLTR010000001">
    <property type="protein sequence ID" value="MCG2613116.1"/>
    <property type="molecule type" value="Genomic_DNA"/>
</dbReference>
<evidence type="ECO:0000313" key="4">
    <source>
        <dbReference type="EMBL" id="MCG2613116.1"/>
    </source>
</evidence>
<feature type="domain" description="Response regulatory" evidence="3">
    <location>
        <begin position="3"/>
        <end position="119"/>
    </location>
</feature>
<protein>
    <submittedName>
        <fullName evidence="4">Response regulator transcription factor</fullName>
    </submittedName>
</protein>
<dbReference type="SMART" id="SM00448">
    <property type="entry name" value="REC"/>
    <property type="match status" value="1"/>
</dbReference>
<gene>
    <name evidence="4" type="ORF">LZZ85_02455</name>
</gene>
<dbReference type="PROSITE" id="PS50110">
    <property type="entry name" value="RESPONSE_REGULATORY"/>
    <property type="match status" value="1"/>
</dbReference>
<evidence type="ECO:0000256" key="2">
    <source>
        <dbReference type="PROSITE-ProRule" id="PRU00169"/>
    </source>
</evidence>
<dbReference type="InterPro" id="IPR011006">
    <property type="entry name" value="CheY-like_superfamily"/>
</dbReference>
<dbReference type="Proteomes" id="UP001165367">
    <property type="component" value="Unassembled WGS sequence"/>
</dbReference>
<comment type="caution">
    <text evidence="4">The sequence shown here is derived from an EMBL/GenBank/DDBJ whole genome shotgun (WGS) entry which is preliminary data.</text>
</comment>
<reference evidence="4" key="1">
    <citation type="submission" date="2022-01" db="EMBL/GenBank/DDBJ databases">
        <authorList>
            <person name="Jo J.-H."/>
            <person name="Im W.-T."/>
        </authorList>
    </citation>
    <scope>NUCLEOTIDE SEQUENCE</scope>
    <source>
        <strain evidence="4">NA20</strain>
    </source>
</reference>